<dbReference type="GO" id="GO:0003677">
    <property type="term" value="F:DNA binding"/>
    <property type="evidence" value="ECO:0007669"/>
    <property type="project" value="InterPro"/>
</dbReference>
<organism evidence="6">
    <name type="scientific">Strombidinopsis acuminata</name>
    <dbReference type="NCBI Taxonomy" id="141414"/>
    <lineage>
        <taxon>Eukaryota</taxon>
        <taxon>Sar</taxon>
        <taxon>Alveolata</taxon>
        <taxon>Ciliophora</taxon>
        <taxon>Intramacronucleata</taxon>
        <taxon>Spirotrichea</taxon>
        <taxon>Choreotrichia</taxon>
        <taxon>Choreotrichida</taxon>
        <taxon>Strombidinopsidae</taxon>
        <taxon>Strombidinopsis</taxon>
    </lineage>
</organism>
<keyword evidence="1" id="KW-0479">Metal-binding</keyword>
<evidence type="ECO:0000259" key="5">
    <source>
        <dbReference type="PROSITE" id="PS51058"/>
    </source>
</evidence>
<proteinExistence type="predicted"/>
<keyword evidence="2" id="KW-0863">Zinc-finger</keyword>
<protein>
    <recommendedName>
        <fullName evidence="5">CXXC-type domain-containing protein</fullName>
    </recommendedName>
</protein>
<feature type="domain" description="CXXC-type" evidence="5">
    <location>
        <begin position="165"/>
        <end position="214"/>
    </location>
</feature>
<evidence type="ECO:0000256" key="1">
    <source>
        <dbReference type="ARBA" id="ARBA00022723"/>
    </source>
</evidence>
<evidence type="ECO:0000256" key="4">
    <source>
        <dbReference type="SAM" id="SignalP"/>
    </source>
</evidence>
<keyword evidence="4" id="KW-0732">Signal</keyword>
<dbReference type="GO" id="GO:0008270">
    <property type="term" value="F:zinc ion binding"/>
    <property type="evidence" value="ECO:0007669"/>
    <property type="project" value="UniProtKB-KW"/>
</dbReference>
<accession>A0A7S3U2V4</accession>
<evidence type="ECO:0000256" key="3">
    <source>
        <dbReference type="ARBA" id="ARBA00022833"/>
    </source>
</evidence>
<dbReference type="InterPro" id="IPR050690">
    <property type="entry name" value="JHDM1_Histone_Demethylase"/>
</dbReference>
<reference evidence="6" key="1">
    <citation type="submission" date="2021-01" db="EMBL/GenBank/DDBJ databases">
        <authorList>
            <person name="Corre E."/>
            <person name="Pelletier E."/>
            <person name="Niang G."/>
            <person name="Scheremetjew M."/>
            <person name="Finn R."/>
            <person name="Kale V."/>
            <person name="Holt S."/>
            <person name="Cochrane G."/>
            <person name="Meng A."/>
            <person name="Brown T."/>
            <person name="Cohen L."/>
        </authorList>
    </citation>
    <scope>NUCLEOTIDE SEQUENCE</scope>
    <source>
        <strain evidence="6">SPMC142</strain>
    </source>
</reference>
<dbReference type="EMBL" id="HBIQ01106271">
    <property type="protein sequence ID" value="CAE0601494.1"/>
    <property type="molecule type" value="Transcribed_RNA"/>
</dbReference>
<feature type="signal peptide" evidence="4">
    <location>
        <begin position="1"/>
        <end position="23"/>
    </location>
</feature>
<gene>
    <name evidence="6" type="ORF">SACU0126_LOCUS33751</name>
</gene>
<evidence type="ECO:0000313" key="6">
    <source>
        <dbReference type="EMBL" id="CAE0601494.1"/>
    </source>
</evidence>
<dbReference type="PROSITE" id="PS51058">
    <property type="entry name" value="ZF_CXXC"/>
    <property type="match status" value="2"/>
</dbReference>
<feature type="domain" description="CXXC-type" evidence="5">
    <location>
        <begin position="39"/>
        <end position="86"/>
    </location>
</feature>
<feature type="chain" id="PRO_5030895500" description="CXXC-type domain-containing protein" evidence="4">
    <location>
        <begin position="24"/>
        <end position="365"/>
    </location>
</feature>
<keyword evidence="3" id="KW-0862">Zinc</keyword>
<dbReference type="Pfam" id="PF02008">
    <property type="entry name" value="zf-CXXC"/>
    <property type="match status" value="2"/>
</dbReference>
<dbReference type="InterPro" id="IPR002857">
    <property type="entry name" value="Znf_CXXC"/>
</dbReference>
<evidence type="ECO:0000256" key="2">
    <source>
        <dbReference type="ARBA" id="ARBA00022771"/>
    </source>
</evidence>
<sequence length="365" mass="38817">MTQSDRTPLSLLAGLLSADSAASQPAAKQPQAAEWWAQKKRKRTVSCGRCSACCREDCGKCLNCTDKPKFGGQGIRKQSCLERKCLNASAPLVAPSCSKQPNTAKAVPLPLRQLPKLADQAELRAKAGAMPPQEWRDFWSAVECCMRLQDADAKMVPAPADDRISSGKRARLARCGTCVGCTRGDCGECKNCKDKPKYGGPGIKKQACLQRACNNPLIDHSTDIDGVKEGFLSLEPSPALRPTEVSPEEVAPLDLGAEEVLDDEADVPDPTTSGMMLATRRRLDELRASQYGEPDVNSTELDAATAYSTADEAGDTDDVETHVQSHEAGPDGFPITASLLMVAAARAGDAALLQGDRTSSSSIPG</sequence>
<name>A0A7S3U2V4_9SPIT</name>
<dbReference type="PANTHER" id="PTHR23123">
    <property type="entry name" value="PHD/F-BOX CONTAINING PROTEIN"/>
    <property type="match status" value="1"/>
</dbReference>
<dbReference type="AlphaFoldDB" id="A0A7S3U2V4"/>